<name>A0A8H4W832_9HELO</name>
<reference evidence="1 2" key="1">
    <citation type="submission" date="2020-03" db="EMBL/GenBank/DDBJ databases">
        <title>Draft Genome Sequence of Cudoniella acicularis.</title>
        <authorList>
            <person name="Buettner E."/>
            <person name="Kellner H."/>
        </authorList>
    </citation>
    <scope>NUCLEOTIDE SEQUENCE [LARGE SCALE GENOMIC DNA]</scope>
    <source>
        <strain evidence="1 2">DSM 108380</strain>
    </source>
</reference>
<accession>A0A8H4W832</accession>
<keyword evidence="2" id="KW-1185">Reference proteome</keyword>
<dbReference type="EMBL" id="JAAMPI010000049">
    <property type="protein sequence ID" value="KAF4636806.1"/>
    <property type="molecule type" value="Genomic_DNA"/>
</dbReference>
<dbReference type="AlphaFoldDB" id="A0A8H4W832"/>
<dbReference type="Proteomes" id="UP000566819">
    <property type="component" value="Unassembled WGS sequence"/>
</dbReference>
<proteinExistence type="predicted"/>
<organism evidence="1 2">
    <name type="scientific">Cudoniella acicularis</name>
    <dbReference type="NCBI Taxonomy" id="354080"/>
    <lineage>
        <taxon>Eukaryota</taxon>
        <taxon>Fungi</taxon>
        <taxon>Dikarya</taxon>
        <taxon>Ascomycota</taxon>
        <taxon>Pezizomycotina</taxon>
        <taxon>Leotiomycetes</taxon>
        <taxon>Helotiales</taxon>
        <taxon>Tricladiaceae</taxon>
        <taxon>Cudoniella</taxon>
    </lineage>
</organism>
<evidence type="ECO:0000313" key="1">
    <source>
        <dbReference type="EMBL" id="KAF4636806.1"/>
    </source>
</evidence>
<gene>
    <name evidence="1" type="ORF">G7Y89_g1276</name>
</gene>
<comment type="caution">
    <text evidence="1">The sequence shown here is derived from an EMBL/GenBank/DDBJ whole genome shotgun (WGS) entry which is preliminary data.</text>
</comment>
<sequence length="211" mass="24996">MVSLTPEPSETFPTSTLLLRSRDYERASGTSDDSSRSSFSILSVEPPRVVSLSRIYYKNRIPGILHACIDSRKKALKHYQLFRSSALPHYEFFFDYAKDYLYINRPPRYTFIEPRLHGHDHNIGSFVRSFGINMEWNRIERAAISVRHTRLGEVQVFLSPEETLWFKMTEEFAMLREIGVVLNETGSRWMSRLQIWTREWMLENLQRYLMC</sequence>
<protein>
    <submittedName>
        <fullName evidence="1">Uncharacterized protein</fullName>
    </submittedName>
</protein>
<dbReference type="OrthoDB" id="3555369at2759"/>
<evidence type="ECO:0000313" key="2">
    <source>
        <dbReference type="Proteomes" id="UP000566819"/>
    </source>
</evidence>